<proteinExistence type="predicted"/>
<evidence type="ECO:0000259" key="1">
    <source>
        <dbReference type="SMART" id="SM00481"/>
    </source>
</evidence>
<dbReference type="Proteomes" id="UP000179243">
    <property type="component" value="Unassembled WGS sequence"/>
</dbReference>
<dbReference type="Gene3D" id="3.20.20.140">
    <property type="entry name" value="Metal-dependent hydrolases"/>
    <property type="match status" value="1"/>
</dbReference>
<evidence type="ECO:0000313" key="3">
    <source>
        <dbReference type="Proteomes" id="UP000179243"/>
    </source>
</evidence>
<dbReference type="GO" id="GO:0004534">
    <property type="term" value="F:5'-3' RNA exonuclease activity"/>
    <property type="evidence" value="ECO:0007669"/>
    <property type="project" value="TreeGrafter"/>
</dbReference>
<dbReference type="InterPro" id="IPR004013">
    <property type="entry name" value="PHP_dom"/>
</dbReference>
<dbReference type="InterPro" id="IPR052018">
    <property type="entry name" value="PHP_domain"/>
</dbReference>
<reference evidence="2 3" key="1">
    <citation type="journal article" date="2016" name="Nat. Commun.">
        <title>Thousands of microbial genomes shed light on interconnected biogeochemical processes in an aquifer system.</title>
        <authorList>
            <person name="Anantharaman K."/>
            <person name="Brown C.T."/>
            <person name="Hug L.A."/>
            <person name="Sharon I."/>
            <person name="Castelle C.J."/>
            <person name="Probst A.J."/>
            <person name="Thomas B.C."/>
            <person name="Singh A."/>
            <person name="Wilkins M.J."/>
            <person name="Karaoz U."/>
            <person name="Brodie E.L."/>
            <person name="Williams K.H."/>
            <person name="Hubbard S.S."/>
            <person name="Banfield J.F."/>
        </authorList>
    </citation>
    <scope>NUCLEOTIDE SEQUENCE [LARGE SCALE GENOMIC DNA]</scope>
</reference>
<dbReference type="CDD" id="cd07438">
    <property type="entry name" value="PHP_HisPPase_AMP"/>
    <property type="match status" value="1"/>
</dbReference>
<organism evidence="2 3">
    <name type="scientific">Candidatus Raymondbacteria bacterium RIFOXYD12_FULL_49_13</name>
    <dbReference type="NCBI Taxonomy" id="1817890"/>
    <lineage>
        <taxon>Bacteria</taxon>
        <taxon>Raymondiibacteriota</taxon>
    </lineage>
</organism>
<protein>
    <recommendedName>
        <fullName evidence="1">Polymerase/histidinol phosphatase N-terminal domain-containing protein</fullName>
    </recommendedName>
</protein>
<accession>A0A1F7F6P0</accession>
<dbReference type="AlphaFoldDB" id="A0A1F7F6P0"/>
<evidence type="ECO:0000313" key="2">
    <source>
        <dbReference type="EMBL" id="OGK02242.1"/>
    </source>
</evidence>
<comment type="caution">
    <text evidence="2">The sequence shown here is derived from an EMBL/GenBank/DDBJ whole genome shotgun (WGS) entry which is preliminary data.</text>
</comment>
<dbReference type="InterPro" id="IPR016195">
    <property type="entry name" value="Pol/histidinol_Pase-like"/>
</dbReference>
<feature type="domain" description="Polymerase/histidinol phosphatase N-terminal" evidence="1">
    <location>
        <begin position="10"/>
        <end position="75"/>
    </location>
</feature>
<dbReference type="Gene3D" id="1.10.150.650">
    <property type="match status" value="1"/>
</dbReference>
<dbReference type="GO" id="GO:0035312">
    <property type="term" value="F:5'-3' DNA exonuclease activity"/>
    <property type="evidence" value="ECO:0007669"/>
    <property type="project" value="TreeGrafter"/>
</dbReference>
<dbReference type="SMART" id="SM00481">
    <property type="entry name" value="POLIIIAc"/>
    <property type="match status" value="1"/>
</dbReference>
<gene>
    <name evidence="2" type="ORF">A2519_16310</name>
</gene>
<dbReference type="InterPro" id="IPR003141">
    <property type="entry name" value="Pol/His_phosphatase_N"/>
</dbReference>
<dbReference type="SUPFAM" id="SSF89550">
    <property type="entry name" value="PHP domain-like"/>
    <property type="match status" value="1"/>
</dbReference>
<name>A0A1F7F6P0_UNCRA</name>
<dbReference type="PANTHER" id="PTHR42924">
    <property type="entry name" value="EXONUCLEASE"/>
    <property type="match status" value="1"/>
</dbReference>
<dbReference type="EMBL" id="MFYX01000110">
    <property type="protein sequence ID" value="OGK02242.1"/>
    <property type="molecule type" value="Genomic_DNA"/>
</dbReference>
<dbReference type="Pfam" id="PF02811">
    <property type="entry name" value="PHP"/>
    <property type="match status" value="1"/>
</dbReference>
<sequence>MTNAVKKKYIDLHLHSTYSDGTLSIKEIVEYASTQHLAAISLTDHDCIAGIREITELAGKVGLEVVPGVEISSLVETSDIHVLGYFIDYSNTELNERLEEIRLIRIERAKKIVQRLNDKGVVLRFERVLEFARGYCIGRPHIAQALVAEEHVNSFTEAFDRYLGNHTEFYIPVQKLNPAEAIALIKCAGGVSVLSHPHVTDRNDLLEQFVKDGLDGIEVYSPKMTYRQFNFYRQFCHKYNLLETGGSDCHGPRFNDTMSIGSTKTPYRFLERMQARIQQHNGASF</sequence>
<dbReference type="PANTHER" id="PTHR42924:SF3">
    <property type="entry name" value="POLYMERASE_HISTIDINOL PHOSPHATASE N-TERMINAL DOMAIN-CONTAINING PROTEIN"/>
    <property type="match status" value="1"/>
</dbReference>